<organism evidence="2 3">
    <name type="scientific">Hevea brasiliensis</name>
    <name type="common">Para rubber tree</name>
    <name type="synonym">Siphonia brasiliensis</name>
    <dbReference type="NCBI Taxonomy" id="3981"/>
    <lineage>
        <taxon>Eukaryota</taxon>
        <taxon>Viridiplantae</taxon>
        <taxon>Streptophyta</taxon>
        <taxon>Embryophyta</taxon>
        <taxon>Tracheophyta</taxon>
        <taxon>Spermatophyta</taxon>
        <taxon>Magnoliopsida</taxon>
        <taxon>eudicotyledons</taxon>
        <taxon>Gunneridae</taxon>
        <taxon>Pentapetalae</taxon>
        <taxon>rosids</taxon>
        <taxon>fabids</taxon>
        <taxon>Malpighiales</taxon>
        <taxon>Euphorbiaceae</taxon>
        <taxon>Crotonoideae</taxon>
        <taxon>Micrandreae</taxon>
        <taxon>Hevea</taxon>
    </lineage>
</organism>
<name>A0A6A6NKB5_HEVBR</name>
<gene>
    <name evidence="2" type="ORF">GH714_034312</name>
</gene>
<comment type="caution">
    <text evidence="2">The sequence shown here is derived from an EMBL/GenBank/DDBJ whole genome shotgun (WGS) entry which is preliminary data.</text>
</comment>
<dbReference type="PANTHER" id="PTHR34461">
    <property type="entry name" value="EXPRESSED PROTEIN"/>
    <property type="match status" value="1"/>
</dbReference>
<feature type="compositionally biased region" description="Basic and acidic residues" evidence="1">
    <location>
        <begin position="371"/>
        <end position="386"/>
    </location>
</feature>
<evidence type="ECO:0000313" key="2">
    <source>
        <dbReference type="EMBL" id="KAF2325729.1"/>
    </source>
</evidence>
<protein>
    <submittedName>
        <fullName evidence="2">Uncharacterized protein</fullName>
    </submittedName>
</protein>
<dbReference type="PANTHER" id="PTHR34461:SF4">
    <property type="entry name" value="OS01G0101800 PROTEIN"/>
    <property type="match status" value="1"/>
</dbReference>
<sequence>MEQAPELISKKRNRSSSAYHPFVGILTRSKSQVYLHCNRSGRARSDSFRHIKHHDNLRSRPIGFLSKTQIKSHNKMSRRKSESMLTHNSADKDDWSGMIIKDLRTRRVFSLASVANDCGLCIDVEEKKASEKGSGGFEEAGAKEGEGKDSMKSNVGYSSKEQNSANLPVTEGNARSAEDGEISSEVGGLDEECLQATPPDAEILDRENVSWKLSTENLQKRVDLQENMDMKNVNNSEGKSVLTPRSRVKVFRAPGSFSYRRLLPYLMDMVQDNSCAPRNGKSIDKFKIESPSMEFQAGDSLSQSVPNFEDGLSDEKHQLREGDEIEQHCYNMKQTESVEIKEFDVRHPYETIDRNHTSSNASNAEGHSCIAKKEGNDNDVLDKINDPNEESIQNTPPDADIFAKSLAYQNVENRIKFVSQRTGQVLRKPLNGVTQKTVAILVIKEWVQILKANCLTLEIILLGDSGNGHCPKLEKNLEENPLSQLPMSDLDETPVKKLNDRDYGMECDTDPCNMKIADHSSETPVPTVSQEQELQVVEMISDLKDGQSDAVPAIGSLVHGSSSVTMSLCSSIVSPRSFSGDYLNLVSHELSADNEEGCRTSVVKLNNSAKQVDTGSLSQNSSMLEVFSNPLGIPAQDSRKGILKKNPRGCRGPCTCLNCASFRLHAERAFEFSKNQMQDAEEVVLDLIKELSHLRNMLEKAAFGFNDNHFICINQVKKACREASEAEELAKSRLSQMNYDVNVHSRITCEQRPRVRFSNNVEERIISQVNSDRVKNYESTAADEVDIAQQAVSCKEYDFIGVY</sequence>
<accession>A0A6A6NKB5</accession>
<dbReference type="EMBL" id="JAAGAX010000001">
    <property type="protein sequence ID" value="KAF2325729.1"/>
    <property type="molecule type" value="Genomic_DNA"/>
</dbReference>
<feature type="compositionally biased region" description="Basic and acidic residues" evidence="1">
    <location>
        <begin position="140"/>
        <end position="151"/>
    </location>
</feature>
<dbReference type="Proteomes" id="UP000467840">
    <property type="component" value="Chromosome 5"/>
</dbReference>
<feature type="region of interest" description="Disordered" evidence="1">
    <location>
        <begin position="131"/>
        <end position="188"/>
    </location>
</feature>
<keyword evidence="3" id="KW-1185">Reference proteome</keyword>
<evidence type="ECO:0000313" key="3">
    <source>
        <dbReference type="Proteomes" id="UP000467840"/>
    </source>
</evidence>
<feature type="region of interest" description="Disordered" evidence="1">
    <location>
        <begin position="353"/>
        <end position="397"/>
    </location>
</feature>
<evidence type="ECO:0000256" key="1">
    <source>
        <dbReference type="SAM" id="MobiDB-lite"/>
    </source>
</evidence>
<dbReference type="AlphaFoldDB" id="A0A6A6NKB5"/>
<feature type="compositionally biased region" description="Polar residues" evidence="1">
    <location>
        <begin position="152"/>
        <end position="167"/>
    </location>
</feature>
<proteinExistence type="predicted"/>
<reference evidence="2 3" key="1">
    <citation type="journal article" date="2020" name="Mol. Plant">
        <title>The Chromosome-Based Rubber Tree Genome Provides New Insights into Spurge Genome Evolution and Rubber Biosynthesis.</title>
        <authorList>
            <person name="Liu J."/>
            <person name="Shi C."/>
            <person name="Shi C.C."/>
            <person name="Li W."/>
            <person name="Zhang Q.J."/>
            <person name="Zhang Y."/>
            <person name="Li K."/>
            <person name="Lu H.F."/>
            <person name="Shi C."/>
            <person name="Zhu S.T."/>
            <person name="Xiao Z.Y."/>
            <person name="Nan H."/>
            <person name="Yue Y."/>
            <person name="Zhu X.G."/>
            <person name="Wu Y."/>
            <person name="Hong X.N."/>
            <person name="Fan G.Y."/>
            <person name="Tong Y."/>
            <person name="Zhang D."/>
            <person name="Mao C.L."/>
            <person name="Liu Y.L."/>
            <person name="Hao S.J."/>
            <person name="Liu W.Q."/>
            <person name="Lv M.Q."/>
            <person name="Zhang H.B."/>
            <person name="Liu Y."/>
            <person name="Hu-Tang G.R."/>
            <person name="Wang J.P."/>
            <person name="Wang J.H."/>
            <person name="Sun Y.H."/>
            <person name="Ni S.B."/>
            <person name="Chen W.B."/>
            <person name="Zhang X.C."/>
            <person name="Jiao Y.N."/>
            <person name="Eichler E.E."/>
            <person name="Li G.H."/>
            <person name="Liu X."/>
            <person name="Gao L.Z."/>
        </authorList>
    </citation>
    <scope>NUCLEOTIDE SEQUENCE [LARGE SCALE GENOMIC DNA]</scope>
    <source>
        <strain evidence="3">cv. GT1</strain>
        <tissue evidence="2">Leaf</tissue>
    </source>
</reference>